<dbReference type="EMBL" id="CYKH01001759">
    <property type="protein sequence ID" value="CUG89689.1"/>
    <property type="molecule type" value="Genomic_DNA"/>
</dbReference>
<protein>
    <submittedName>
        <fullName evidence="2">Transmembrane protein, putative</fullName>
    </submittedName>
</protein>
<dbReference type="Proteomes" id="UP000051952">
    <property type="component" value="Unassembled WGS sequence"/>
</dbReference>
<keyword evidence="1" id="KW-1133">Transmembrane helix</keyword>
<evidence type="ECO:0000256" key="1">
    <source>
        <dbReference type="SAM" id="Phobius"/>
    </source>
</evidence>
<gene>
    <name evidence="2" type="ORF">BSAL_22755</name>
</gene>
<sequence length="91" mass="10562">MLATTSETYLYARSPLRRTMLGWPALIIVWCYVIWLMSRFLGSLSSQPVQHSGASSIDPKWMTTLLPAMYVPTIVLFAYCNWLGWKFFQHN</sequence>
<dbReference type="OMA" id="GWKIFTH"/>
<dbReference type="VEuPathDB" id="TriTrypDB:BSAL_22755"/>
<proteinExistence type="predicted"/>
<keyword evidence="1" id="KW-0472">Membrane</keyword>
<dbReference type="AlphaFoldDB" id="A0A0S4JH60"/>
<accession>A0A0S4JH60</accession>
<dbReference type="OrthoDB" id="248431at2759"/>
<feature type="transmembrane region" description="Helical" evidence="1">
    <location>
        <begin position="21"/>
        <end position="41"/>
    </location>
</feature>
<dbReference type="Pfam" id="PF15159">
    <property type="entry name" value="PIG-Y"/>
    <property type="match status" value="1"/>
</dbReference>
<feature type="transmembrane region" description="Helical" evidence="1">
    <location>
        <begin position="61"/>
        <end position="85"/>
    </location>
</feature>
<evidence type="ECO:0000313" key="3">
    <source>
        <dbReference type="Proteomes" id="UP000051952"/>
    </source>
</evidence>
<name>A0A0S4JH60_BODSA</name>
<organism evidence="2 3">
    <name type="scientific">Bodo saltans</name>
    <name type="common">Flagellated protozoan</name>
    <dbReference type="NCBI Taxonomy" id="75058"/>
    <lineage>
        <taxon>Eukaryota</taxon>
        <taxon>Discoba</taxon>
        <taxon>Euglenozoa</taxon>
        <taxon>Kinetoplastea</taxon>
        <taxon>Metakinetoplastina</taxon>
        <taxon>Eubodonida</taxon>
        <taxon>Bodonidae</taxon>
        <taxon>Bodo</taxon>
    </lineage>
</organism>
<reference evidence="3" key="1">
    <citation type="submission" date="2015-09" db="EMBL/GenBank/DDBJ databases">
        <authorList>
            <consortium name="Pathogen Informatics"/>
        </authorList>
    </citation>
    <scope>NUCLEOTIDE SEQUENCE [LARGE SCALE GENOMIC DNA]</scope>
    <source>
        <strain evidence="3">Lake Konstanz</strain>
    </source>
</reference>
<keyword evidence="3" id="KW-1185">Reference proteome</keyword>
<evidence type="ECO:0000313" key="2">
    <source>
        <dbReference type="EMBL" id="CUG89689.1"/>
    </source>
</evidence>
<keyword evidence="1 2" id="KW-0812">Transmembrane</keyword>
<dbReference type="InterPro" id="IPR029164">
    <property type="entry name" value="PIG-Y"/>
</dbReference>